<comment type="caution">
    <text evidence="2">The sequence shown here is derived from an EMBL/GenBank/DDBJ whole genome shotgun (WGS) entry which is preliminary data.</text>
</comment>
<dbReference type="InterPro" id="IPR036812">
    <property type="entry name" value="NAD(P)_OxRdtase_dom_sf"/>
</dbReference>
<dbReference type="PANTHER" id="PTHR43312:SF1">
    <property type="entry name" value="NADP-DEPENDENT OXIDOREDUCTASE DOMAIN-CONTAINING PROTEIN"/>
    <property type="match status" value="1"/>
</dbReference>
<keyword evidence="3" id="KW-1185">Reference proteome</keyword>
<evidence type="ECO:0000313" key="3">
    <source>
        <dbReference type="Proteomes" id="UP001157133"/>
    </source>
</evidence>
<dbReference type="PANTHER" id="PTHR43312">
    <property type="entry name" value="D-THREO-ALDOSE 1-DEHYDROGENASE"/>
    <property type="match status" value="1"/>
</dbReference>
<name>A0ABQ6H6L6_9GAMM</name>
<dbReference type="Pfam" id="PF00248">
    <property type="entry name" value="Aldo_ket_red"/>
    <property type="match status" value="1"/>
</dbReference>
<dbReference type="CDD" id="cd19097">
    <property type="entry name" value="AKR_unchar"/>
    <property type="match status" value="1"/>
</dbReference>
<dbReference type="Gene3D" id="3.20.20.100">
    <property type="entry name" value="NADP-dependent oxidoreductase domain"/>
    <property type="match status" value="1"/>
</dbReference>
<organism evidence="2 3">
    <name type="scientific">Thalassotalea eurytherma</name>
    <dbReference type="NCBI Taxonomy" id="1144278"/>
    <lineage>
        <taxon>Bacteria</taxon>
        <taxon>Pseudomonadati</taxon>
        <taxon>Pseudomonadota</taxon>
        <taxon>Gammaproteobacteria</taxon>
        <taxon>Alteromonadales</taxon>
        <taxon>Colwelliaceae</taxon>
        <taxon>Thalassotalea</taxon>
    </lineage>
</organism>
<evidence type="ECO:0000259" key="1">
    <source>
        <dbReference type="Pfam" id="PF00248"/>
    </source>
</evidence>
<gene>
    <name evidence="2" type="ORF">theurythT_25910</name>
</gene>
<dbReference type="EMBL" id="BSSU01000013">
    <property type="protein sequence ID" value="GLX83139.1"/>
    <property type="molecule type" value="Genomic_DNA"/>
</dbReference>
<dbReference type="RefSeq" id="WP_284208542.1">
    <property type="nucleotide sequence ID" value="NZ_BSSU01000013.1"/>
</dbReference>
<dbReference type="InterPro" id="IPR053135">
    <property type="entry name" value="AKR2_Oxidoreductase"/>
</dbReference>
<protein>
    <submittedName>
        <fullName evidence="2">Oxidoreductase</fullName>
    </submittedName>
</protein>
<dbReference type="SUPFAM" id="SSF51430">
    <property type="entry name" value="NAD(P)-linked oxidoreductase"/>
    <property type="match status" value="1"/>
</dbReference>
<proteinExistence type="predicted"/>
<dbReference type="Proteomes" id="UP001157133">
    <property type="component" value="Unassembled WGS sequence"/>
</dbReference>
<evidence type="ECO:0000313" key="2">
    <source>
        <dbReference type="EMBL" id="GLX83139.1"/>
    </source>
</evidence>
<sequence length="285" mass="31531">MKLALGTVQFGLDYGISNQHGRVSETEINAILATASKDNITTFDTASSYGTSEYLLGKHMQATANYLGKIAPTTAPLDIENEAKASLKNLRANHFSCLSAHHAKWLLNSEHGDDNYQALLNLKNKGLTKRIGCSVYNIEEAKTLINRYDIDVVQLPANLCDQQVFDSPFLSLCNSHNVEIHIRSLFLQGALLMRPSQLPKHLAPLKATHDTLTQIASGNNIDKMTLLLAPFVQHPQISKIIIGCCSNNQLIEVINAYQQANVKQFNYQDFAIVDDNITNPSLWPA</sequence>
<reference evidence="2 3" key="1">
    <citation type="submission" date="2023-03" db="EMBL/GenBank/DDBJ databases">
        <title>Draft genome sequence of Thalassotalea eurytherma JCM 18482T.</title>
        <authorList>
            <person name="Sawabe T."/>
        </authorList>
    </citation>
    <scope>NUCLEOTIDE SEQUENCE [LARGE SCALE GENOMIC DNA]</scope>
    <source>
        <strain evidence="2 3">JCM 18482</strain>
    </source>
</reference>
<feature type="domain" description="NADP-dependent oxidoreductase" evidence="1">
    <location>
        <begin position="2"/>
        <end position="259"/>
    </location>
</feature>
<accession>A0ABQ6H6L6</accession>
<dbReference type="InterPro" id="IPR023210">
    <property type="entry name" value="NADP_OxRdtase_dom"/>
</dbReference>